<dbReference type="InterPro" id="IPR043128">
    <property type="entry name" value="Rev_trsase/Diguanyl_cyclase"/>
</dbReference>
<comment type="caution">
    <text evidence="2">The sequence shown here is derived from an EMBL/GenBank/DDBJ whole genome shotgun (WGS) entry which is preliminary data.</text>
</comment>
<dbReference type="PANTHER" id="PTHR33064">
    <property type="entry name" value="POL PROTEIN"/>
    <property type="match status" value="1"/>
</dbReference>
<gene>
    <name evidence="2" type="ORF">EPI10_024407</name>
</gene>
<dbReference type="Proteomes" id="UP000325315">
    <property type="component" value="Unassembled WGS sequence"/>
</dbReference>
<sequence length="203" mass="23436">MKEVDILKIAFRTNKGHYEFLIMPFEVTNASSTFQALMNFFFKKLLKKTTLGNRIHGSSKSGKCAFMTNPQVSKGTQGFLGLFGYYRRFIYNYKVLVKPLNDLLKKNKWKWDQQAEDSFKTLKVVLSIAPVLSFPNLHSKFCVNTYASNKGVGDHPIAFFSKALRVRHQALSIYEKEMIAFLLAGKKWHPYLIGCKFKVNTYH</sequence>
<dbReference type="Gene3D" id="3.30.70.270">
    <property type="match status" value="2"/>
</dbReference>
<dbReference type="SUPFAM" id="SSF56672">
    <property type="entry name" value="DNA/RNA polymerases"/>
    <property type="match status" value="1"/>
</dbReference>
<protein>
    <submittedName>
        <fullName evidence="2">Retrovirus-related Pol polyprotein</fullName>
    </submittedName>
</protein>
<accession>A0A5B6VYL9</accession>
<dbReference type="Pfam" id="PF17919">
    <property type="entry name" value="RT_RNaseH_2"/>
    <property type="match status" value="1"/>
</dbReference>
<dbReference type="InterPro" id="IPR041577">
    <property type="entry name" value="RT_RNaseH_2"/>
</dbReference>
<evidence type="ECO:0000313" key="2">
    <source>
        <dbReference type="EMBL" id="KAA3474084.1"/>
    </source>
</evidence>
<dbReference type="OrthoDB" id="1002013at2759"/>
<dbReference type="PANTHER" id="PTHR33064:SF37">
    <property type="entry name" value="RIBONUCLEASE H"/>
    <property type="match status" value="1"/>
</dbReference>
<dbReference type="EMBL" id="SMMG02000005">
    <property type="protein sequence ID" value="KAA3474084.1"/>
    <property type="molecule type" value="Genomic_DNA"/>
</dbReference>
<name>A0A5B6VYL9_9ROSI</name>
<dbReference type="AlphaFoldDB" id="A0A5B6VYL9"/>
<dbReference type="FunFam" id="3.30.70.270:FF:000020">
    <property type="entry name" value="Transposon Tf2-6 polyprotein-like Protein"/>
    <property type="match status" value="1"/>
</dbReference>
<dbReference type="Gene3D" id="3.10.10.10">
    <property type="entry name" value="HIV Type 1 Reverse Transcriptase, subunit A, domain 1"/>
    <property type="match status" value="1"/>
</dbReference>
<evidence type="ECO:0000259" key="1">
    <source>
        <dbReference type="Pfam" id="PF17919"/>
    </source>
</evidence>
<feature type="domain" description="Reverse transcriptase/retrotransposon-derived protein RNase H-like" evidence="1">
    <location>
        <begin position="111"/>
        <end position="199"/>
    </location>
</feature>
<evidence type="ECO:0000313" key="3">
    <source>
        <dbReference type="Proteomes" id="UP000325315"/>
    </source>
</evidence>
<dbReference type="InterPro" id="IPR051320">
    <property type="entry name" value="Viral_Replic_Matur_Polypro"/>
</dbReference>
<organism evidence="2 3">
    <name type="scientific">Gossypium australe</name>
    <dbReference type="NCBI Taxonomy" id="47621"/>
    <lineage>
        <taxon>Eukaryota</taxon>
        <taxon>Viridiplantae</taxon>
        <taxon>Streptophyta</taxon>
        <taxon>Embryophyta</taxon>
        <taxon>Tracheophyta</taxon>
        <taxon>Spermatophyta</taxon>
        <taxon>Magnoliopsida</taxon>
        <taxon>eudicotyledons</taxon>
        <taxon>Gunneridae</taxon>
        <taxon>Pentapetalae</taxon>
        <taxon>rosids</taxon>
        <taxon>malvids</taxon>
        <taxon>Malvales</taxon>
        <taxon>Malvaceae</taxon>
        <taxon>Malvoideae</taxon>
        <taxon>Gossypium</taxon>
    </lineage>
</organism>
<keyword evidence="3" id="KW-1185">Reference proteome</keyword>
<dbReference type="InterPro" id="IPR043502">
    <property type="entry name" value="DNA/RNA_pol_sf"/>
</dbReference>
<proteinExistence type="predicted"/>
<reference evidence="3" key="1">
    <citation type="journal article" date="2019" name="Plant Biotechnol. J.">
        <title>Genome sequencing of the Australian wild diploid species Gossypium australe highlights disease resistance and delayed gland morphogenesis.</title>
        <authorList>
            <person name="Cai Y."/>
            <person name="Cai X."/>
            <person name="Wang Q."/>
            <person name="Wang P."/>
            <person name="Zhang Y."/>
            <person name="Cai C."/>
            <person name="Xu Y."/>
            <person name="Wang K."/>
            <person name="Zhou Z."/>
            <person name="Wang C."/>
            <person name="Geng S."/>
            <person name="Li B."/>
            <person name="Dong Q."/>
            <person name="Hou Y."/>
            <person name="Wang H."/>
            <person name="Ai P."/>
            <person name="Liu Z."/>
            <person name="Yi F."/>
            <person name="Sun M."/>
            <person name="An G."/>
            <person name="Cheng J."/>
            <person name="Zhang Y."/>
            <person name="Shi Q."/>
            <person name="Xie Y."/>
            <person name="Shi X."/>
            <person name="Chang Y."/>
            <person name="Huang F."/>
            <person name="Chen Y."/>
            <person name="Hong S."/>
            <person name="Mi L."/>
            <person name="Sun Q."/>
            <person name="Zhang L."/>
            <person name="Zhou B."/>
            <person name="Peng R."/>
            <person name="Zhang X."/>
            <person name="Liu F."/>
        </authorList>
    </citation>
    <scope>NUCLEOTIDE SEQUENCE [LARGE SCALE GENOMIC DNA]</scope>
    <source>
        <strain evidence="3">cv. PA1801</strain>
    </source>
</reference>